<name>A0A8S5LAY4_9CAUD</name>
<dbReference type="EMBL" id="BK014670">
    <property type="protein sequence ID" value="DAD67157.1"/>
    <property type="molecule type" value="Genomic_DNA"/>
</dbReference>
<protein>
    <submittedName>
        <fullName evidence="1">Uncharacterized protein</fullName>
    </submittedName>
</protein>
<organism evidence="1">
    <name type="scientific">Siphoviridae sp. ctazQ13</name>
    <dbReference type="NCBI Taxonomy" id="2823587"/>
    <lineage>
        <taxon>Viruses</taxon>
        <taxon>Duplodnaviria</taxon>
        <taxon>Heunggongvirae</taxon>
        <taxon>Uroviricota</taxon>
        <taxon>Caudoviricetes</taxon>
    </lineage>
</organism>
<evidence type="ECO:0000313" key="1">
    <source>
        <dbReference type="EMBL" id="DAD67157.1"/>
    </source>
</evidence>
<reference evidence="1" key="1">
    <citation type="journal article" date="2021" name="Proc. Natl. Acad. Sci. U.S.A.">
        <title>A Catalog of Tens of Thousands of Viruses from Human Metagenomes Reveals Hidden Associations with Chronic Diseases.</title>
        <authorList>
            <person name="Tisza M.J."/>
            <person name="Buck C.B."/>
        </authorList>
    </citation>
    <scope>NUCLEOTIDE SEQUENCE</scope>
    <source>
        <strain evidence="1">CtazQ13</strain>
    </source>
</reference>
<sequence length="36" mass="4295">MSNLQETATWVNEIVDNAIETEKKLQSKRCRFQVKR</sequence>
<proteinExistence type="predicted"/>
<accession>A0A8S5LAY4</accession>